<feature type="compositionally biased region" description="Low complexity" evidence="11">
    <location>
        <begin position="81"/>
        <end position="90"/>
    </location>
</feature>
<evidence type="ECO:0000256" key="7">
    <source>
        <dbReference type="ARBA" id="ARBA00022777"/>
    </source>
</evidence>
<dbReference type="PANTHER" id="PTHR45436">
    <property type="entry name" value="SENSOR HISTIDINE KINASE YKOH"/>
    <property type="match status" value="1"/>
</dbReference>
<name>A0ABY4QU39_9ACTN</name>
<dbReference type="SMART" id="SM00387">
    <property type="entry name" value="HATPase_c"/>
    <property type="match status" value="1"/>
</dbReference>
<dbReference type="InterPro" id="IPR004358">
    <property type="entry name" value="Sig_transdc_His_kin-like_C"/>
</dbReference>
<keyword evidence="4" id="KW-0597">Phosphoprotein</keyword>
<evidence type="ECO:0000256" key="1">
    <source>
        <dbReference type="ARBA" id="ARBA00000085"/>
    </source>
</evidence>
<dbReference type="SUPFAM" id="SSF55874">
    <property type="entry name" value="ATPase domain of HSP90 chaperone/DNA topoisomerase II/histidine kinase"/>
    <property type="match status" value="1"/>
</dbReference>
<dbReference type="Gene3D" id="1.10.287.130">
    <property type="match status" value="1"/>
</dbReference>
<feature type="domain" description="HAMP" evidence="14">
    <location>
        <begin position="221"/>
        <end position="274"/>
    </location>
</feature>
<dbReference type="InterPro" id="IPR036890">
    <property type="entry name" value="HATPase_C_sf"/>
</dbReference>
<dbReference type="InterPro" id="IPR036097">
    <property type="entry name" value="HisK_dim/P_sf"/>
</dbReference>
<protein>
    <recommendedName>
        <fullName evidence="3">histidine kinase</fullName>
        <ecNumber evidence="3">2.7.13.3</ecNumber>
    </recommendedName>
</protein>
<dbReference type="InterPro" id="IPR005467">
    <property type="entry name" value="His_kinase_dom"/>
</dbReference>
<keyword evidence="6 12" id="KW-0812">Transmembrane</keyword>
<feature type="domain" description="Histidine kinase" evidence="13">
    <location>
        <begin position="310"/>
        <end position="541"/>
    </location>
</feature>
<dbReference type="Proteomes" id="UP001056336">
    <property type="component" value="Chromosome"/>
</dbReference>
<dbReference type="InterPro" id="IPR003660">
    <property type="entry name" value="HAMP_dom"/>
</dbReference>
<dbReference type="SUPFAM" id="SSF47384">
    <property type="entry name" value="Homodimeric domain of signal transducing histidine kinase"/>
    <property type="match status" value="1"/>
</dbReference>
<evidence type="ECO:0000259" key="13">
    <source>
        <dbReference type="PROSITE" id="PS50109"/>
    </source>
</evidence>
<dbReference type="PRINTS" id="PR00344">
    <property type="entry name" value="BCTRLSENSOR"/>
</dbReference>
<dbReference type="CDD" id="cd06225">
    <property type="entry name" value="HAMP"/>
    <property type="match status" value="1"/>
</dbReference>
<evidence type="ECO:0000313" key="15">
    <source>
        <dbReference type="EMBL" id="UQX86616.1"/>
    </source>
</evidence>
<dbReference type="SMART" id="SM00304">
    <property type="entry name" value="HAMP"/>
    <property type="match status" value="1"/>
</dbReference>
<evidence type="ECO:0000256" key="4">
    <source>
        <dbReference type="ARBA" id="ARBA00022553"/>
    </source>
</evidence>
<feature type="transmembrane region" description="Helical" evidence="12">
    <location>
        <begin position="199"/>
        <end position="220"/>
    </location>
</feature>
<keyword evidence="10 12" id="KW-0472">Membrane</keyword>
<dbReference type="Pfam" id="PF02518">
    <property type="entry name" value="HATPase_c"/>
    <property type="match status" value="1"/>
</dbReference>
<sequence length="547" mass="57012">MTPTRVAAPEAGLPRRTPVPGALARMPLRVKLIATVLLLVTLTLVGSGAVGVTTMRSYLLGRVDSQLRAVAQHPSADLPIAGSAAGTSASQQNGNDSGGDHHRLPSAFVLEVTDSKGAITYGPTSDLIDPSEPLPELPRLTGAHSAARGSQTFSTGAVTGSGQWQVLIRPVTLTDGSQGTLLVAQSLGDVQQTIDRLSVLLAMIGAVAVVIVAGVGYLIVRASLRPLRQVEHTAAAIAAGDLARRVPTAHPATEVGQLSAALNTMLTEIETAFAAREASAASARRSEQQMRASEAAARESEQRMRRFVADASHELRTPLTSIRGFAELYRQGAAPSPPEVQRLMGRIEDEAKRMGLLVEDLLMLARLDQQRPLARTPVDLLALAADAVHDAQAVNPAHIVRLELGATDPPPIVTGDEPRLRQILANLLGNAVQHTPAGTAITVSLSTVPATAAASPDADGDMPAGARVILAVADDGPGLSEHDAAHIFERFYRTDRSRSRNDGGTGLGLSIVAALVAGHGGTVSVRSDHGACFLIELPLAEVRAPSA</sequence>
<evidence type="ECO:0000256" key="10">
    <source>
        <dbReference type="ARBA" id="ARBA00023136"/>
    </source>
</evidence>
<feature type="region of interest" description="Disordered" evidence="11">
    <location>
        <begin position="1"/>
        <end position="20"/>
    </location>
</feature>
<dbReference type="GO" id="GO:0016301">
    <property type="term" value="F:kinase activity"/>
    <property type="evidence" value="ECO:0007669"/>
    <property type="project" value="UniProtKB-KW"/>
</dbReference>
<evidence type="ECO:0000256" key="3">
    <source>
        <dbReference type="ARBA" id="ARBA00012438"/>
    </source>
</evidence>
<reference evidence="15" key="1">
    <citation type="journal article" date="2018" name="Int. J. Syst. Evol. Microbiol.">
        <title>Jatrophihabitans telluris sp. nov., isolated from sediment soil of lava forest wetlands and the emended description of the genus Jatrophihabitans.</title>
        <authorList>
            <person name="Lee K.C."/>
            <person name="Suh M.K."/>
            <person name="Eom M.K."/>
            <person name="Kim K.K."/>
            <person name="Kim J.S."/>
            <person name="Kim D.S."/>
            <person name="Ko S.H."/>
            <person name="Shin Y.K."/>
            <person name="Lee J.S."/>
        </authorList>
    </citation>
    <scope>NUCLEOTIDE SEQUENCE</scope>
    <source>
        <strain evidence="15">N237</strain>
    </source>
</reference>
<keyword evidence="5" id="KW-0808">Transferase</keyword>
<dbReference type="EC" id="2.7.13.3" evidence="3"/>
<accession>A0ABY4QU39</accession>
<dbReference type="PROSITE" id="PS50109">
    <property type="entry name" value="HIS_KIN"/>
    <property type="match status" value="1"/>
</dbReference>
<dbReference type="SMART" id="SM00388">
    <property type="entry name" value="HisKA"/>
    <property type="match status" value="1"/>
</dbReference>
<dbReference type="CDD" id="cd00075">
    <property type="entry name" value="HATPase"/>
    <property type="match status" value="1"/>
</dbReference>
<organism evidence="15 16">
    <name type="scientific">Jatrophihabitans telluris</name>
    <dbReference type="NCBI Taxonomy" id="2038343"/>
    <lineage>
        <taxon>Bacteria</taxon>
        <taxon>Bacillati</taxon>
        <taxon>Actinomycetota</taxon>
        <taxon>Actinomycetes</taxon>
        <taxon>Jatrophihabitantales</taxon>
        <taxon>Jatrophihabitantaceae</taxon>
        <taxon>Jatrophihabitans</taxon>
    </lineage>
</organism>
<dbReference type="SUPFAM" id="SSF158472">
    <property type="entry name" value="HAMP domain-like"/>
    <property type="match status" value="1"/>
</dbReference>
<dbReference type="InterPro" id="IPR003594">
    <property type="entry name" value="HATPase_dom"/>
</dbReference>
<dbReference type="EMBL" id="CP097332">
    <property type="protein sequence ID" value="UQX86616.1"/>
    <property type="molecule type" value="Genomic_DNA"/>
</dbReference>
<evidence type="ECO:0000256" key="8">
    <source>
        <dbReference type="ARBA" id="ARBA00022989"/>
    </source>
</evidence>
<feature type="transmembrane region" description="Helical" evidence="12">
    <location>
        <begin position="32"/>
        <end position="52"/>
    </location>
</feature>
<evidence type="ECO:0000256" key="11">
    <source>
        <dbReference type="SAM" id="MobiDB-lite"/>
    </source>
</evidence>
<keyword evidence="7 15" id="KW-0418">Kinase</keyword>
<comment type="subcellular location">
    <subcellularLocation>
        <location evidence="2">Cell membrane</location>
    </subcellularLocation>
</comment>
<dbReference type="CDD" id="cd00082">
    <property type="entry name" value="HisKA"/>
    <property type="match status" value="1"/>
</dbReference>
<evidence type="ECO:0000259" key="14">
    <source>
        <dbReference type="PROSITE" id="PS50885"/>
    </source>
</evidence>
<dbReference type="Gene3D" id="6.10.340.10">
    <property type="match status" value="1"/>
</dbReference>
<evidence type="ECO:0000313" key="16">
    <source>
        <dbReference type="Proteomes" id="UP001056336"/>
    </source>
</evidence>
<keyword evidence="8 12" id="KW-1133">Transmembrane helix</keyword>
<reference evidence="15" key="2">
    <citation type="submission" date="2022-05" db="EMBL/GenBank/DDBJ databases">
        <authorList>
            <person name="Kim J.-S."/>
            <person name="Lee K."/>
            <person name="Suh M."/>
            <person name="Eom M."/>
            <person name="Kim J.-S."/>
            <person name="Kim D.-S."/>
            <person name="Ko S.-H."/>
            <person name="Shin Y."/>
            <person name="Lee J.-S."/>
        </authorList>
    </citation>
    <scope>NUCLEOTIDE SEQUENCE</scope>
    <source>
        <strain evidence="15">N237</strain>
    </source>
</reference>
<evidence type="ECO:0000256" key="9">
    <source>
        <dbReference type="ARBA" id="ARBA00023012"/>
    </source>
</evidence>
<dbReference type="InterPro" id="IPR050428">
    <property type="entry name" value="TCS_sensor_his_kinase"/>
</dbReference>
<comment type="catalytic activity">
    <reaction evidence="1">
        <text>ATP + protein L-histidine = ADP + protein N-phospho-L-histidine.</text>
        <dbReference type="EC" id="2.7.13.3"/>
    </reaction>
</comment>
<keyword evidence="16" id="KW-1185">Reference proteome</keyword>
<proteinExistence type="predicted"/>
<dbReference type="Pfam" id="PF00512">
    <property type="entry name" value="HisKA"/>
    <property type="match status" value="1"/>
</dbReference>
<evidence type="ECO:0000256" key="12">
    <source>
        <dbReference type="SAM" id="Phobius"/>
    </source>
</evidence>
<dbReference type="PROSITE" id="PS50885">
    <property type="entry name" value="HAMP"/>
    <property type="match status" value="1"/>
</dbReference>
<keyword evidence="9" id="KW-0902">Two-component regulatory system</keyword>
<dbReference type="Pfam" id="PF00672">
    <property type="entry name" value="HAMP"/>
    <property type="match status" value="1"/>
</dbReference>
<dbReference type="InterPro" id="IPR003661">
    <property type="entry name" value="HisK_dim/P_dom"/>
</dbReference>
<evidence type="ECO:0000256" key="6">
    <source>
        <dbReference type="ARBA" id="ARBA00022692"/>
    </source>
</evidence>
<dbReference type="RefSeq" id="WP_249768950.1">
    <property type="nucleotide sequence ID" value="NZ_CP097332.1"/>
</dbReference>
<evidence type="ECO:0000256" key="2">
    <source>
        <dbReference type="ARBA" id="ARBA00004236"/>
    </source>
</evidence>
<gene>
    <name evidence="15" type="ORF">M6D93_09845</name>
</gene>
<dbReference type="Gene3D" id="3.30.565.10">
    <property type="entry name" value="Histidine kinase-like ATPase, C-terminal domain"/>
    <property type="match status" value="1"/>
</dbReference>
<evidence type="ECO:0000256" key="5">
    <source>
        <dbReference type="ARBA" id="ARBA00022679"/>
    </source>
</evidence>
<dbReference type="PANTHER" id="PTHR45436:SF5">
    <property type="entry name" value="SENSOR HISTIDINE KINASE TRCS"/>
    <property type="match status" value="1"/>
</dbReference>
<feature type="region of interest" description="Disordered" evidence="11">
    <location>
        <begin position="78"/>
        <end position="103"/>
    </location>
</feature>